<dbReference type="InterPro" id="IPR025713">
    <property type="entry name" value="MotB-like_N_dom"/>
</dbReference>
<dbReference type="AlphaFoldDB" id="A0A8B6XAH6"/>
<dbReference type="OrthoDB" id="9809186at2"/>
<comment type="similarity">
    <text evidence="2">Belongs to the MotB family.</text>
</comment>
<dbReference type="PANTHER" id="PTHR30329:SF21">
    <property type="entry name" value="LIPOPROTEIN YIAD-RELATED"/>
    <property type="match status" value="1"/>
</dbReference>
<keyword evidence="12" id="KW-0282">Flagellum</keyword>
<dbReference type="RefSeq" id="WP_084545313.1">
    <property type="nucleotide sequence ID" value="NZ_KI519499.1"/>
</dbReference>
<evidence type="ECO:0000313" key="11">
    <source>
        <dbReference type="Proteomes" id="UP000675920"/>
    </source>
</evidence>
<keyword evidence="6 7" id="KW-0472">Membrane</keyword>
<dbReference type="InterPro" id="IPR050330">
    <property type="entry name" value="Bact_OuterMem_StrucFunc"/>
</dbReference>
<evidence type="ECO:0000256" key="6">
    <source>
        <dbReference type="ARBA" id="ARBA00023136"/>
    </source>
</evidence>
<sequence>MSSGGGGGGAGGNKAKPTIVIKRIKKGGHGHHGGAWKIAYADFVTAMMAFFLLMWLLGSTTQAELQGISDFFANPLKVASAGGSGAGDATAIIPGGGTDLQRSTGQVKKGMSNAEKKREMEKEMQERERMEQAKLEKLRADIEAKIAENPRLAEFKNQVKIDITPEGLRIQIVDSQNRPMFDVGKAVMKPYMGEILREIGPVVNDVDKKITLLGHTDASPYAGGLGGYSNWELSADRANASRRELMVGGIEPDRIVRVAGLASSVPYNPDDPLDPMNRRISIIVMNQVAVDRMYNREKQSTAVPDADAAENAIEHQGGAGRQMSPLERLNDQAARGAARSERR</sequence>
<evidence type="ECO:0000256" key="5">
    <source>
        <dbReference type="ARBA" id="ARBA00022989"/>
    </source>
</evidence>
<evidence type="ECO:0000313" key="12">
    <source>
        <dbReference type="RefSeq" id="WP_084545313.1"/>
    </source>
</evidence>
<dbReference type="InterPro" id="IPR006665">
    <property type="entry name" value="OmpA-like"/>
</dbReference>
<dbReference type="Gene3D" id="3.30.1330.60">
    <property type="entry name" value="OmpA-like domain"/>
    <property type="match status" value="1"/>
</dbReference>
<evidence type="ECO:0000256" key="7">
    <source>
        <dbReference type="PROSITE-ProRule" id="PRU00473"/>
    </source>
</evidence>
<evidence type="ECO:0000256" key="3">
    <source>
        <dbReference type="ARBA" id="ARBA00022475"/>
    </source>
</evidence>
<feature type="region of interest" description="Disordered" evidence="8">
    <location>
        <begin position="92"/>
        <end position="116"/>
    </location>
</feature>
<evidence type="ECO:0000256" key="8">
    <source>
        <dbReference type="SAM" id="MobiDB-lite"/>
    </source>
</evidence>
<dbReference type="CDD" id="cd07185">
    <property type="entry name" value="OmpA_C-like"/>
    <property type="match status" value="1"/>
</dbReference>
<evidence type="ECO:0000256" key="4">
    <source>
        <dbReference type="ARBA" id="ARBA00022692"/>
    </source>
</evidence>
<dbReference type="Pfam" id="PF13677">
    <property type="entry name" value="MotB_plug"/>
    <property type="match status" value="1"/>
</dbReference>
<name>A0A8B6XAH6_9BURK</name>
<keyword evidence="12" id="KW-0966">Cell projection</keyword>
<dbReference type="PANTHER" id="PTHR30329">
    <property type="entry name" value="STATOR ELEMENT OF FLAGELLAR MOTOR COMPLEX"/>
    <property type="match status" value="1"/>
</dbReference>
<comment type="subcellular location">
    <subcellularLocation>
        <location evidence="1">Cell membrane</location>
        <topology evidence="1">Single-pass membrane protein</topology>
    </subcellularLocation>
</comment>
<keyword evidence="5 9" id="KW-1133">Transmembrane helix</keyword>
<dbReference type="Proteomes" id="UP000675920">
    <property type="component" value="Unplaced"/>
</dbReference>
<keyword evidence="4 9" id="KW-0812">Transmembrane</keyword>
<feature type="region of interest" description="Disordered" evidence="8">
    <location>
        <begin position="299"/>
        <end position="343"/>
    </location>
</feature>
<reference evidence="12" key="2">
    <citation type="journal article" date="2011" name="Mol. Genet. Genomics">
        <title>Two flagellar stators and their roles in motility and virulence in Pseudomonas syringae pv. tabaci 6605.</title>
        <authorList>
            <person name="Kanda E."/>
            <person name="Tatsuta T."/>
            <person name="Suzuki T."/>
            <person name="Taguchi F."/>
            <person name="Naito K."/>
            <person name="Inagaki Y."/>
            <person name="Toyoda K."/>
            <person name="Shiraishi T."/>
            <person name="Ichinose Y."/>
        </authorList>
    </citation>
    <scope>NUCLEOTIDE SEQUENCE</scope>
</reference>
<evidence type="ECO:0000256" key="9">
    <source>
        <dbReference type="SAM" id="Phobius"/>
    </source>
</evidence>
<protein>
    <submittedName>
        <fullName evidence="12">Flagellar motor protein MotB</fullName>
    </submittedName>
</protein>
<evidence type="ECO:0000259" key="10">
    <source>
        <dbReference type="PROSITE" id="PS51123"/>
    </source>
</evidence>
<reference evidence="12" key="1">
    <citation type="journal article" date="2008" name="Int. Rev. Cytol.">
        <title>Flagellar motility in bacteria structure and function of flagellar motor.</title>
        <authorList>
            <person name="Terashima H."/>
            <person name="Kojima S."/>
            <person name="Homma M."/>
        </authorList>
    </citation>
    <scope>NUCLEOTIDE SEQUENCE</scope>
</reference>
<evidence type="ECO:0000256" key="1">
    <source>
        <dbReference type="ARBA" id="ARBA00004162"/>
    </source>
</evidence>
<keyword evidence="12" id="KW-0969">Cilium</keyword>
<keyword evidence="3" id="KW-1003">Cell membrane</keyword>
<dbReference type="Pfam" id="PF00691">
    <property type="entry name" value="OmpA"/>
    <property type="match status" value="1"/>
</dbReference>
<feature type="transmembrane region" description="Helical" evidence="9">
    <location>
        <begin position="38"/>
        <end position="57"/>
    </location>
</feature>
<gene>
    <name evidence="12" type="primary">motB</name>
</gene>
<dbReference type="GO" id="GO:0005886">
    <property type="term" value="C:plasma membrane"/>
    <property type="evidence" value="ECO:0007669"/>
    <property type="project" value="UniProtKB-SubCell"/>
</dbReference>
<dbReference type="NCBIfam" id="NF006548">
    <property type="entry name" value="PRK09041.1"/>
    <property type="match status" value="1"/>
</dbReference>
<evidence type="ECO:0000256" key="2">
    <source>
        <dbReference type="ARBA" id="ARBA00008914"/>
    </source>
</evidence>
<dbReference type="InterPro" id="IPR036737">
    <property type="entry name" value="OmpA-like_sf"/>
</dbReference>
<dbReference type="SUPFAM" id="SSF103088">
    <property type="entry name" value="OmpA-like"/>
    <property type="match status" value="1"/>
</dbReference>
<organism evidence="11 12">
    <name type="scientific">Derxia gummosa DSM 723</name>
    <dbReference type="NCBI Taxonomy" id="1121388"/>
    <lineage>
        <taxon>Bacteria</taxon>
        <taxon>Pseudomonadati</taxon>
        <taxon>Pseudomonadota</taxon>
        <taxon>Betaproteobacteria</taxon>
        <taxon>Burkholderiales</taxon>
        <taxon>Alcaligenaceae</taxon>
        <taxon>Derxia</taxon>
    </lineage>
</organism>
<accession>A0A8B6XAH6</accession>
<dbReference type="PROSITE" id="PS51123">
    <property type="entry name" value="OMPA_2"/>
    <property type="match status" value="1"/>
</dbReference>
<proteinExistence type="inferred from homology"/>
<feature type="domain" description="OmpA-like" evidence="10">
    <location>
        <begin position="168"/>
        <end position="288"/>
    </location>
</feature>
<reference evidence="12" key="3">
    <citation type="submission" date="2025-08" db="UniProtKB">
        <authorList>
            <consortium name="RefSeq"/>
        </authorList>
    </citation>
    <scope>IDENTIFICATION</scope>
</reference>
<keyword evidence="11" id="KW-1185">Reference proteome</keyword>